<comment type="caution">
    <text evidence="1">The sequence shown here is derived from an EMBL/GenBank/DDBJ whole genome shotgun (WGS) entry which is preliminary data.</text>
</comment>
<keyword evidence="2" id="KW-1185">Reference proteome</keyword>
<evidence type="ECO:0000313" key="2">
    <source>
        <dbReference type="Proteomes" id="UP001626550"/>
    </source>
</evidence>
<dbReference type="AlphaFoldDB" id="A0ABD2QFN3"/>
<accession>A0ABD2QFN3</accession>
<gene>
    <name evidence="1" type="ORF">Ciccas_002996</name>
</gene>
<evidence type="ECO:0000313" key="1">
    <source>
        <dbReference type="EMBL" id="KAL3318345.1"/>
    </source>
</evidence>
<dbReference type="Proteomes" id="UP001626550">
    <property type="component" value="Unassembled WGS sequence"/>
</dbReference>
<protein>
    <submittedName>
        <fullName evidence="1">Uncharacterized protein</fullName>
    </submittedName>
</protein>
<organism evidence="1 2">
    <name type="scientific">Cichlidogyrus casuarinus</name>
    <dbReference type="NCBI Taxonomy" id="1844966"/>
    <lineage>
        <taxon>Eukaryota</taxon>
        <taxon>Metazoa</taxon>
        <taxon>Spiralia</taxon>
        <taxon>Lophotrochozoa</taxon>
        <taxon>Platyhelminthes</taxon>
        <taxon>Monogenea</taxon>
        <taxon>Monopisthocotylea</taxon>
        <taxon>Dactylogyridea</taxon>
        <taxon>Ancyrocephalidae</taxon>
        <taxon>Cichlidogyrus</taxon>
    </lineage>
</organism>
<reference evidence="1 2" key="1">
    <citation type="submission" date="2024-11" db="EMBL/GenBank/DDBJ databases">
        <title>Adaptive evolution of stress response genes in parasites aligns with host niche diversity.</title>
        <authorList>
            <person name="Hahn C."/>
            <person name="Resl P."/>
        </authorList>
    </citation>
    <scope>NUCLEOTIDE SEQUENCE [LARGE SCALE GENOMIC DNA]</scope>
    <source>
        <strain evidence="1">EGGRZ-B1_66</strain>
        <tissue evidence="1">Body</tissue>
    </source>
</reference>
<proteinExistence type="predicted"/>
<sequence>MGVQVCMLGTNKAFLGEVREACIAAYRECGRNSSEILVLPFEAWESNPMKAAFEKCLDRHSRVDILVSETIYLIISPIILMHDISQSKRLSQS</sequence>
<dbReference type="EMBL" id="JBJKFK010000256">
    <property type="protein sequence ID" value="KAL3318345.1"/>
    <property type="molecule type" value="Genomic_DNA"/>
</dbReference>
<name>A0ABD2QFN3_9PLAT</name>